<evidence type="ECO:0000313" key="2">
    <source>
        <dbReference type="EMBL" id="KKM27382.1"/>
    </source>
</evidence>
<sequence>MISGNIVNSNNGEGIHLSGSEYNTFSGNTANYNRLAEEI</sequence>
<dbReference type="InterPro" id="IPR012334">
    <property type="entry name" value="Pectin_lyas_fold"/>
</dbReference>
<reference evidence="2" key="1">
    <citation type="journal article" date="2015" name="Nature">
        <title>Complex archaea that bridge the gap between prokaryotes and eukaryotes.</title>
        <authorList>
            <person name="Spang A."/>
            <person name="Saw J.H."/>
            <person name="Jorgensen S.L."/>
            <person name="Zaremba-Niedzwiedzka K."/>
            <person name="Martijn J."/>
            <person name="Lind A.E."/>
            <person name="van Eijk R."/>
            <person name="Schleper C."/>
            <person name="Guy L."/>
            <person name="Ettema T.J."/>
        </authorList>
    </citation>
    <scope>NUCLEOTIDE SEQUENCE</scope>
</reference>
<evidence type="ECO:0000259" key="1">
    <source>
        <dbReference type="Pfam" id="PF05048"/>
    </source>
</evidence>
<accession>A0A0F9IIK1</accession>
<comment type="caution">
    <text evidence="2">The sequence shown here is derived from an EMBL/GenBank/DDBJ whole genome shotgun (WGS) entry which is preliminary data.</text>
</comment>
<dbReference type="EMBL" id="LAZR01012333">
    <property type="protein sequence ID" value="KKM27382.1"/>
    <property type="molecule type" value="Genomic_DNA"/>
</dbReference>
<dbReference type="NCBIfam" id="TIGR03804">
    <property type="entry name" value="para_beta_helix"/>
    <property type="match status" value="1"/>
</dbReference>
<dbReference type="AlphaFoldDB" id="A0A0F9IIK1"/>
<dbReference type="Pfam" id="PF05048">
    <property type="entry name" value="NosD"/>
    <property type="match status" value="1"/>
</dbReference>
<dbReference type="InterPro" id="IPR022441">
    <property type="entry name" value="Para_beta_helix_rpt-2"/>
</dbReference>
<feature type="domain" description="Periplasmic copper-binding protein NosD beta helix" evidence="1">
    <location>
        <begin position="2"/>
        <end position="33"/>
    </location>
</feature>
<proteinExistence type="predicted"/>
<dbReference type="InterPro" id="IPR007742">
    <property type="entry name" value="NosD_dom"/>
</dbReference>
<organism evidence="2">
    <name type="scientific">marine sediment metagenome</name>
    <dbReference type="NCBI Taxonomy" id="412755"/>
    <lineage>
        <taxon>unclassified sequences</taxon>
        <taxon>metagenomes</taxon>
        <taxon>ecological metagenomes</taxon>
    </lineage>
</organism>
<name>A0A0F9IIK1_9ZZZZ</name>
<dbReference type="Gene3D" id="2.160.20.10">
    <property type="entry name" value="Single-stranded right-handed beta-helix, Pectin lyase-like"/>
    <property type="match status" value="1"/>
</dbReference>
<gene>
    <name evidence="2" type="ORF">LCGC14_1575310</name>
</gene>
<protein>
    <recommendedName>
        <fullName evidence="1">Periplasmic copper-binding protein NosD beta helix domain-containing protein</fullName>
    </recommendedName>
</protein>